<dbReference type="SUPFAM" id="SSF55804">
    <property type="entry name" value="Phoshotransferase/anion transport protein"/>
    <property type="match status" value="1"/>
</dbReference>
<dbReference type="PROSITE" id="PS51372">
    <property type="entry name" value="PRD_2"/>
    <property type="match status" value="1"/>
</dbReference>
<evidence type="ECO:0000256" key="5">
    <source>
        <dbReference type="ARBA" id="ARBA00023159"/>
    </source>
</evidence>
<organism evidence="10 11">
    <name type="scientific">Yersinia bercovieri</name>
    <dbReference type="NCBI Taxonomy" id="634"/>
    <lineage>
        <taxon>Bacteria</taxon>
        <taxon>Pseudomonadati</taxon>
        <taxon>Pseudomonadota</taxon>
        <taxon>Gammaproteobacteria</taxon>
        <taxon>Enterobacterales</taxon>
        <taxon>Yersiniaceae</taxon>
        <taxon>Yersinia</taxon>
    </lineage>
</organism>
<dbReference type="InterPro" id="IPR002178">
    <property type="entry name" value="PTS_EIIA_type-2_dom"/>
</dbReference>
<dbReference type="PROSITE" id="PS00894">
    <property type="entry name" value="HTH_DEOR_1"/>
    <property type="match status" value="1"/>
</dbReference>
<dbReference type="Gene3D" id="1.10.10.10">
    <property type="entry name" value="Winged helix-like DNA-binding domain superfamily/Winged helix DNA-binding domain"/>
    <property type="match status" value="1"/>
</dbReference>
<dbReference type="GO" id="GO:0003700">
    <property type="term" value="F:DNA-binding transcription factor activity"/>
    <property type="evidence" value="ECO:0007669"/>
    <property type="project" value="InterPro"/>
</dbReference>
<dbReference type="InterPro" id="IPR016152">
    <property type="entry name" value="PTrfase/Anion_transptr"/>
</dbReference>
<dbReference type="PANTHER" id="PTHR30185">
    <property type="entry name" value="CRYPTIC BETA-GLUCOSIDE BGL OPERON ANTITERMINATOR"/>
    <property type="match status" value="1"/>
</dbReference>
<dbReference type="InterPro" id="IPR036095">
    <property type="entry name" value="PTS_EIIB-like_sf"/>
</dbReference>
<evidence type="ECO:0000256" key="6">
    <source>
        <dbReference type="ARBA" id="ARBA00023163"/>
    </source>
</evidence>
<keyword evidence="6" id="KW-0804">Transcription</keyword>
<dbReference type="InterPro" id="IPR036388">
    <property type="entry name" value="WH-like_DNA-bd_sf"/>
</dbReference>
<gene>
    <name evidence="10" type="ORF">CS533_03455</name>
</gene>
<dbReference type="Pfam" id="PF05043">
    <property type="entry name" value="Mga"/>
    <property type="match status" value="1"/>
</dbReference>
<evidence type="ECO:0000256" key="4">
    <source>
        <dbReference type="ARBA" id="ARBA00023125"/>
    </source>
</evidence>
<proteinExistence type="predicted"/>
<dbReference type="PROSITE" id="PS51094">
    <property type="entry name" value="PTS_EIIA_TYPE_2"/>
    <property type="match status" value="1"/>
</dbReference>
<evidence type="ECO:0000256" key="2">
    <source>
        <dbReference type="ARBA" id="ARBA00022737"/>
    </source>
</evidence>
<keyword evidence="2" id="KW-0677">Repeat</keyword>
<keyword evidence="5" id="KW-0010">Activator</keyword>
<evidence type="ECO:0000256" key="3">
    <source>
        <dbReference type="ARBA" id="ARBA00023015"/>
    </source>
</evidence>
<dbReference type="EMBL" id="PEHN01000002">
    <property type="protein sequence ID" value="PHZ29052.1"/>
    <property type="molecule type" value="Genomic_DNA"/>
</dbReference>
<evidence type="ECO:0000313" key="10">
    <source>
        <dbReference type="EMBL" id="PHZ29052.1"/>
    </source>
</evidence>
<dbReference type="CDD" id="cd05568">
    <property type="entry name" value="PTS_IIB_bgl_like"/>
    <property type="match status" value="1"/>
</dbReference>
<dbReference type="PANTHER" id="PTHR30185:SF13">
    <property type="entry name" value="LICABCH OPERON REGULATOR-RELATED"/>
    <property type="match status" value="1"/>
</dbReference>
<accession>A0A2G4U728</accession>
<dbReference type="InterPro" id="IPR050661">
    <property type="entry name" value="BglG_antiterminators"/>
</dbReference>
<evidence type="ECO:0000259" key="8">
    <source>
        <dbReference type="PROSITE" id="PS51099"/>
    </source>
</evidence>
<dbReference type="CDD" id="cd00211">
    <property type="entry name" value="PTS_IIA_fru"/>
    <property type="match status" value="1"/>
</dbReference>
<dbReference type="SUPFAM" id="SSF63520">
    <property type="entry name" value="PTS-regulatory domain, PRD"/>
    <property type="match status" value="1"/>
</dbReference>
<dbReference type="InterPro" id="IPR036634">
    <property type="entry name" value="PRD_sf"/>
</dbReference>
<comment type="caution">
    <text evidence="10">The sequence shown here is derived from an EMBL/GenBank/DDBJ whole genome shotgun (WGS) entry which is preliminary data.</text>
</comment>
<evidence type="ECO:0000256" key="1">
    <source>
        <dbReference type="ARBA" id="ARBA00022679"/>
    </source>
</evidence>
<dbReference type="Pfam" id="PF08279">
    <property type="entry name" value="HTH_11"/>
    <property type="match status" value="1"/>
</dbReference>
<evidence type="ECO:0000259" key="9">
    <source>
        <dbReference type="PROSITE" id="PS51372"/>
    </source>
</evidence>
<name>A0A2G4U728_YERBE</name>
<dbReference type="SUPFAM" id="SSF52794">
    <property type="entry name" value="PTS system IIB component-like"/>
    <property type="match status" value="1"/>
</dbReference>
<dbReference type="GO" id="GO:0003677">
    <property type="term" value="F:DNA binding"/>
    <property type="evidence" value="ECO:0007669"/>
    <property type="project" value="UniProtKB-KW"/>
</dbReference>
<dbReference type="AlphaFoldDB" id="A0A2G4U728"/>
<dbReference type="InterPro" id="IPR011608">
    <property type="entry name" value="PRD"/>
</dbReference>
<dbReference type="Gene3D" id="1.10.1790.10">
    <property type="entry name" value="PRD domain"/>
    <property type="match status" value="1"/>
</dbReference>
<feature type="domain" description="PTS EIIA type-2" evidence="7">
    <location>
        <begin position="499"/>
        <end position="638"/>
    </location>
</feature>
<sequence length="642" mass="73727">MRFPYQRLAYMFDALQSETLPQDELAKRFAVSTRTVRADITALNEILEHYGAHFVHNRGFGYRLMIDDAERFRALQQQNRKTHLTPRTANERVHYLLIRFLTSAFSLKLEDLADEWFVSRGTLQNDMAEVRERLNRYHLTIETKPRYGMKLFGAELAIRTCLTDLLFQLQLQDTDNPLLKNEFLSIQAIPDLTERLHALLDQYGVRLTDEGEQYLIFYCAVAIKRITDGYPLSDFDAEDVDEAVKLASGRLANELKSLSKKDISAAEEAYLRVNIAARRVQTNPSGSSRPSEINADDEETLVDYILSYINAHYNYNLQGDKQLRCDLLTHIKTMITRVKYQITIPNPLLSNIKQHYPMAYDVTLAAVSSWGKYTPYSLSENEIGYLVLHIGVGLERHYNIGYQRHPQVMLVCDTGNSTTRMIQAQISRKYPQIVMTQTISLRDYEILHHIDEDFVISNSRLAEKNKPVVVMSPFPTEYQLEQLGKLVLVDRTRPYMLEKFFDRQHFMIIDQPITQAQLFEKVCCQLEAEGFVDADFYPSVVEREAIVSTMLGEGIALPHSLGLLAKRTVVVTLLAPNGIAWGDGEVAYVIFLLAISKTDYEEAMAIYDLFVTFVRERSMSRLLSSQHFDSFKAIAIDCLSRI</sequence>
<dbReference type="RefSeq" id="WP_005271428.1">
    <property type="nucleotide sequence ID" value="NZ_PEHN01000002.1"/>
</dbReference>
<dbReference type="Pfam" id="PF00359">
    <property type="entry name" value="PTS_EIIA_2"/>
    <property type="match status" value="1"/>
</dbReference>
<dbReference type="Pfam" id="PF00874">
    <property type="entry name" value="PRD"/>
    <property type="match status" value="1"/>
</dbReference>
<reference evidence="10 11" key="1">
    <citation type="submission" date="2017-10" db="EMBL/GenBank/DDBJ databases">
        <authorList>
            <person name="Banno H."/>
            <person name="Chua N.-H."/>
        </authorList>
    </citation>
    <scope>NUCLEOTIDE SEQUENCE [LARGE SCALE GENOMIC DNA]</scope>
    <source>
        <strain evidence="10 11">SCPM-O-B-7607</strain>
    </source>
</reference>
<feature type="domain" description="PTS EIIB type-2" evidence="8">
    <location>
        <begin position="406"/>
        <end position="495"/>
    </location>
</feature>
<dbReference type="InterPro" id="IPR013011">
    <property type="entry name" value="PTS_EIIB_2"/>
</dbReference>
<dbReference type="GO" id="GO:0008982">
    <property type="term" value="F:protein-N(PI)-phosphohistidine-sugar phosphotransferase activity"/>
    <property type="evidence" value="ECO:0007669"/>
    <property type="project" value="InterPro"/>
</dbReference>
<dbReference type="PROSITE" id="PS51099">
    <property type="entry name" value="PTS_EIIB_TYPE_2"/>
    <property type="match status" value="1"/>
</dbReference>
<dbReference type="Proteomes" id="UP000229378">
    <property type="component" value="Unassembled WGS sequence"/>
</dbReference>
<dbReference type="Gene3D" id="3.40.50.2300">
    <property type="match status" value="1"/>
</dbReference>
<feature type="domain" description="PRD" evidence="9">
    <location>
        <begin position="293"/>
        <end position="400"/>
    </location>
</feature>
<dbReference type="GO" id="GO:0009401">
    <property type="term" value="P:phosphoenolpyruvate-dependent sugar phosphotransferase system"/>
    <property type="evidence" value="ECO:0007669"/>
    <property type="project" value="InterPro"/>
</dbReference>
<dbReference type="Gene3D" id="3.40.930.10">
    <property type="entry name" value="Mannitol-specific EII, Chain A"/>
    <property type="match status" value="1"/>
</dbReference>
<keyword evidence="1" id="KW-0808">Transferase</keyword>
<keyword evidence="3" id="KW-0805">Transcription regulation</keyword>
<keyword evidence="4" id="KW-0238">DNA-binding</keyword>
<dbReference type="InterPro" id="IPR018356">
    <property type="entry name" value="Tscrpt_reg_HTH_DeoR_CS"/>
</dbReference>
<dbReference type="InterPro" id="IPR007737">
    <property type="entry name" value="Mga_HTH"/>
</dbReference>
<evidence type="ECO:0000313" key="11">
    <source>
        <dbReference type="Proteomes" id="UP000229378"/>
    </source>
</evidence>
<dbReference type="InterPro" id="IPR013196">
    <property type="entry name" value="HTH_11"/>
</dbReference>
<evidence type="ECO:0000259" key="7">
    <source>
        <dbReference type="PROSITE" id="PS51094"/>
    </source>
</evidence>
<protein>
    <submittedName>
        <fullName evidence="10">Transcription antiterminator BglG</fullName>
    </submittedName>
</protein>